<organism evidence="1 2">
    <name type="scientific">Pantoea brenneri</name>
    <dbReference type="NCBI Taxonomy" id="472694"/>
    <lineage>
        <taxon>Bacteria</taxon>
        <taxon>Pseudomonadati</taxon>
        <taxon>Pseudomonadota</taxon>
        <taxon>Gammaproteobacteria</taxon>
        <taxon>Enterobacterales</taxon>
        <taxon>Erwiniaceae</taxon>
        <taxon>Pantoea</taxon>
    </lineage>
</organism>
<protein>
    <submittedName>
        <fullName evidence="1">Uncharacterized protein</fullName>
    </submittedName>
</protein>
<evidence type="ECO:0000313" key="1">
    <source>
        <dbReference type="EMBL" id="VXB20973.1"/>
    </source>
</evidence>
<evidence type="ECO:0000313" key="2">
    <source>
        <dbReference type="Proteomes" id="UP000433737"/>
    </source>
</evidence>
<name>A0AAX3J1U9_9GAMM</name>
<dbReference type="Proteomes" id="UP000433737">
    <property type="component" value="Unassembled WGS sequence"/>
</dbReference>
<accession>A0AAX3J1U9</accession>
<dbReference type="AlphaFoldDB" id="A0AAX3J1U9"/>
<sequence>MARLRARLRDEVRNRAGRAARDWLKRLSDLTRFPAQAQYQNGFPAQAQS</sequence>
<proteinExistence type="predicted"/>
<comment type="caution">
    <text evidence="1">The sequence shown here is derived from an EMBL/GenBank/DDBJ whole genome shotgun (WGS) entry which is preliminary data.</text>
</comment>
<gene>
    <name evidence="1" type="ORF">PANT111_130049</name>
</gene>
<reference evidence="1 2" key="1">
    <citation type="submission" date="2019-10" db="EMBL/GenBank/DDBJ databases">
        <authorList>
            <person name="Karimi E."/>
        </authorList>
    </citation>
    <scope>NUCLEOTIDE SEQUENCE [LARGE SCALE GENOMIC DNA]</scope>
    <source>
        <strain evidence="1">Pantoea sp. 111</strain>
    </source>
</reference>
<dbReference type="EMBL" id="CABWMH010000005">
    <property type="protein sequence ID" value="VXB20973.1"/>
    <property type="molecule type" value="Genomic_DNA"/>
</dbReference>